<dbReference type="InterPro" id="IPR001944">
    <property type="entry name" value="Glycoside_Hdrlase_35"/>
</dbReference>
<evidence type="ECO:0000256" key="3">
    <source>
        <dbReference type="ARBA" id="ARBA00012756"/>
    </source>
</evidence>
<dbReference type="GeneID" id="54488724"/>
<dbReference type="SUPFAM" id="SSF51445">
    <property type="entry name" value="(Trans)glycosidases"/>
    <property type="match status" value="1"/>
</dbReference>
<dbReference type="GO" id="GO:0005975">
    <property type="term" value="P:carbohydrate metabolic process"/>
    <property type="evidence" value="ECO:0007669"/>
    <property type="project" value="InterPro"/>
</dbReference>
<dbReference type="InterPro" id="IPR017853">
    <property type="entry name" value="GH"/>
</dbReference>
<evidence type="ECO:0000256" key="9">
    <source>
        <dbReference type="SAM" id="SignalP"/>
    </source>
</evidence>
<dbReference type="Pfam" id="PF13363">
    <property type="entry name" value="BetaGal_dom3"/>
    <property type="match status" value="1"/>
</dbReference>
<feature type="chain" id="PRO_5025357355" description="beta-galactosidase" evidence="9">
    <location>
        <begin position="28"/>
        <end position="1016"/>
    </location>
</feature>
<evidence type="ECO:0000259" key="10">
    <source>
        <dbReference type="SMART" id="SM01029"/>
    </source>
</evidence>
<dbReference type="InterPro" id="IPR037110">
    <property type="entry name" value="Betagal_dom2_sf"/>
</dbReference>
<evidence type="ECO:0000313" key="12">
    <source>
        <dbReference type="Proteomes" id="UP000799437"/>
    </source>
</evidence>
<evidence type="ECO:0000256" key="7">
    <source>
        <dbReference type="ARBA" id="ARBA00023295"/>
    </source>
</evidence>
<dbReference type="Proteomes" id="UP000799437">
    <property type="component" value="Unassembled WGS sequence"/>
</dbReference>
<protein>
    <recommendedName>
        <fullName evidence="3">beta-galactosidase</fullName>
        <ecNumber evidence="3">3.2.1.23</ecNumber>
    </recommendedName>
</protein>
<dbReference type="Gene3D" id="3.20.20.80">
    <property type="entry name" value="Glycosidases"/>
    <property type="match status" value="1"/>
</dbReference>
<dbReference type="SUPFAM" id="SSF49785">
    <property type="entry name" value="Galactose-binding domain-like"/>
    <property type="match status" value="2"/>
</dbReference>
<dbReference type="FunFam" id="3.20.20.80:FF:000040">
    <property type="entry name" value="Beta-galactosidase A"/>
    <property type="match status" value="1"/>
</dbReference>
<evidence type="ECO:0000256" key="2">
    <source>
        <dbReference type="ARBA" id="ARBA00009809"/>
    </source>
</evidence>
<keyword evidence="12" id="KW-1185">Reference proteome</keyword>
<evidence type="ECO:0000256" key="5">
    <source>
        <dbReference type="ARBA" id="ARBA00022801"/>
    </source>
</evidence>
<dbReference type="InterPro" id="IPR025972">
    <property type="entry name" value="BetaGal_dom3"/>
</dbReference>
<evidence type="ECO:0000256" key="6">
    <source>
        <dbReference type="ARBA" id="ARBA00023180"/>
    </source>
</evidence>
<dbReference type="InterPro" id="IPR025300">
    <property type="entry name" value="BetaGal_jelly_roll_dom"/>
</dbReference>
<dbReference type="PRINTS" id="PR00742">
    <property type="entry name" value="GLHYDRLASE35"/>
</dbReference>
<name>A0A6A6VW82_9PEZI</name>
<dbReference type="PANTHER" id="PTHR23421">
    <property type="entry name" value="BETA-GALACTOSIDASE RELATED"/>
    <property type="match status" value="1"/>
</dbReference>
<feature type="domain" description="Beta-galactosidase" evidence="10">
    <location>
        <begin position="406"/>
        <end position="585"/>
    </location>
</feature>
<accession>A0A6A6VW82</accession>
<dbReference type="InterPro" id="IPR036833">
    <property type="entry name" value="BetaGal_dom3_sf"/>
</dbReference>
<dbReference type="InterPro" id="IPR018954">
    <property type="entry name" value="Betagal_dom2"/>
</dbReference>
<comment type="similarity">
    <text evidence="2 8">Belongs to the glycosyl hydrolase 35 family.</text>
</comment>
<evidence type="ECO:0000256" key="1">
    <source>
        <dbReference type="ARBA" id="ARBA00001412"/>
    </source>
</evidence>
<dbReference type="GO" id="GO:0004565">
    <property type="term" value="F:beta-galactosidase activity"/>
    <property type="evidence" value="ECO:0007669"/>
    <property type="project" value="UniProtKB-EC"/>
</dbReference>
<sequence length="1016" mass="111217">MRLGRGHVGIFLLIWTWMVSLPYAVLAQNATQWPLQNNEYTDIVQWDHYSFIVNEKRLFVFSGELHYWRIPVPELWEDILEKIKACGFTAVAFYTHWGYHSHSPDALDFETGGRNFTHLFEIAKRVGLYVIERPGPYVNAESNAGGFPGWLTTGEYGKLRNSDPRYGDAYAPFWQEVARLSAPYQITEGGNTILYQIENEYQSQWIGNPVDRVPNQDGIAYMEDLEKRARDNGIIIPTIQNAPNMNTKSWSKDWSDEGGNVDVYGLDSYPSCWSCNLDECTSTNGQYVAYSVANYYGHFQDVSPTQPSFMPEFQGGSYNPWGGPEGGCPNDIGSDFANLFYRQLIGERVTAVSLYMMYGGTNWGALAAPVVATSYDYSAPISENRAIWDKFSETKTLALFTRVADDLTVTERLGNGTFYTTNSLVMATELRNSETNGAFYVTRHSPSYLASRDAFKLHVSTSVGNLTIPQGNSSIVINGHQSKIIVTDFRFGSHSFIYSTAEVLTYAVFDNIPTIALWVPTGESGEFYVRGGRHGHIARAQNATVAFRPAKHGLIVEFTQGEGASVIFVDDMRVLLLDRTAAYGLWAPSFSTDPASPVDETILVLGPYLVRGASLTSDTTFDLTGDIPHTTSIEVFAPAKLRSLTWNGVQARTRRTSYGTLIADIQFTPLSPELPDLSGAVWRVADALPEIKPEYVADTPAWRVADQLNPQTGEAVLYADLYGFHYGAMLFRGTFLGGATGVELAVQGGTAFGWSAWLNGGFVGSWTGDADSAQGNLTLSFVDASATVFGDGKENVLLVIMDNTGHDQRDGALNPRGILAANLLSASNNTTSSPGFTEWKIAGGASLNGTPLDPVRGIMNENGLTPSRLGWSLPGFDSTAWPLSTPSTLVTSPGVRFYRTTFPLSIPAGYDASLSIVLDRLTSSALRAEIYVNGYNYGKYVPGIGGDGRGQSVFPVPPGVWDYDGENVLGLSVWGMEDGDVGVGVKLQVDWVVEGGVMVKGEGLRPGWTEAREAFM</sequence>
<feature type="signal peptide" evidence="9">
    <location>
        <begin position="1"/>
        <end position="27"/>
    </location>
</feature>
<dbReference type="SMART" id="SM01029">
    <property type="entry name" value="BetaGal_dom2"/>
    <property type="match status" value="1"/>
</dbReference>
<keyword evidence="4 9" id="KW-0732">Signal</keyword>
<evidence type="ECO:0000256" key="4">
    <source>
        <dbReference type="ARBA" id="ARBA00022729"/>
    </source>
</evidence>
<evidence type="ECO:0000256" key="8">
    <source>
        <dbReference type="RuleBase" id="RU003679"/>
    </source>
</evidence>
<dbReference type="FunFam" id="2.102.20.10:FF:000001">
    <property type="entry name" value="Beta-galactosidase A"/>
    <property type="match status" value="1"/>
</dbReference>
<dbReference type="Pfam" id="PF13364">
    <property type="entry name" value="BetaGal_ABD2"/>
    <property type="match status" value="2"/>
</dbReference>
<dbReference type="OrthoDB" id="1657402at2759"/>
<dbReference type="EC" id="3.2.1.23" evidence="3"/>
<dbReference type="SUPFAM" id="SSF51011">
    <property type="entry name" value="Glycosyl hydrolase domain"/>
    <property type="match status" value="1"/>
</dbReference>
<keyword evidence="7" id="KW-0326">Glycosidase</keyword>
<organism evidence="11 12">
    <name type="scientific">Pseudovirgaria hyperparasitica</name>
    <dbReference type="NCBI Taxonomy" id="470096"/>
    <lineage>
        <taxon>Eukaryota</taxon>
        <taxon>Fungi</taxon>
        <taxon>Dikarya</taxon>
        <taxon>Ascomycota</taxon>
        <taxon>Pezizomycotina</taxon>
        <taxon>Dothideomycetes</taxon>
        <taxon>Dothideomycetes incertae sedis</taxon>
        <taxon>Acrospermales</taxon>
        <taxon>Acrospermaceae</taxon>
        <taxon>Pseudovirgaria</taxon>
    </lineage>
</organism>
<dbReference type="AlphaFoldDB" id="A0A6A6VW82"/>
<dbReference type="RefSeq" id="XP_033595952.1">
    <property type="nucleotide sequence ID" value="XM_033747670.1"/>
</dbReference>
<dbReference type="Pfam" id="PF01301">
    <property type="entry name" value="Glyco_hydro_35"/>
    <property type="match status" value="1"/>
</dbReference>
<dbReference type="InterPro" id="IPR031330">
    <property type="entry name" value="Gly_Hdrlase_35_cat"/>
</dbReference>
<dbReference type="SUPFAM" id="SSF117100">
    <property type="entry name" value="Beta-galactosidase LacA, domain 3"/>
    <property type="match status" value="1"/>
</dbReference>
<keyword evidence="5" id="KW-0378">Hydrolase</keyword>
<dbReference type="Pfam" id="PF10435">
    <property type="entry name" value="BetaGal_dom2"/>
    <property type="match status" value="1"/>
</dbReference>
<keyword evidence="6" id="KW-0325">Glycoprotein</keyword>
<reference evidence="11" key="1">
    <citation type="journal article" date="2020" name="Stud. Mycol.">
        <title>101 Dothideomycetes genomes: a test case for predicting lifestyles and emergence of pathogens.</title>
        <authorList>
            <person name="Haridas S."/>
            <person name="Albert R."/>
            <person name="Binder M."/>
            <person name="Bloem J."/>
            <person name="Labutti K."/>
            <person name="Salamov A."/>
            <person name="Andreopoulos B."/>
            <person name="Baker S."/>
            <person name="Barry K."/>
            <person name="Bills G."/>
            <person name="Bluhm B."/>
            <person name="Cannon C."/>
            <person name="Castanera R."/>
            <person name="Culley D."/>
            <person name="Daum C."/>
            <person name="Ezra D."/>
            <person name="Gonzalez J."/>
            <person name="Henrissat B."/>
            <person name="Kuo A."/>
            <person name="Liang C."/>
            <person name="Lipzen A."/>
            <person name="Lutzoni F."/>
            <person name="Magnuson J."/>
            <person name="Mondo S."/>
            <person name="Nolan M."/>
            <person name="Ohm R."/>
            <person name="Pangilinan J."/>
            <person name="Park H.-J."/>
            <person name="Ramirez L."/>
            <person name="Alfaro M."/>
            <person name="Sun H."/>
            <person name="Tritt A."/>
            <person name="Yoshinaga Y."/>
            <person name="Zwiers L.-H."/>
            <person name="Turgeon B."/>
            <person name="Goodwin S."/>
            <person name="Spatafora J."/>
            <person name="Crous P."/>
            <person name="Grigoriev I."/>
        </authorList>
    </citation>
    <scope>NUCLEOTIDE SEQUENCE</scope>
    <source>
        <strain evidence="11">CBS 121739</strain>
    </source>
</reference>
<evidence type="ECO:0000313" key="11">
    <source>
        <dbReference type="EMBL" id="KAF2753501.1"/>
    </source>
</evidence>
<dbReference type="Gene3D" id="2.60.390.10">
    <property type="entry name" value="Beta-galactosidase, domain 3"/>
    <property type="match status" value="1"/>
</dbReference>
<dbReference type="Gene3D" id="2.102.20.10">
    <property type="entry name" value="Beta-galactosidase, domain 2"/>
    <property type="match status" value="1"/>
</dbReference>
<dbReference type="Gene3D" id="2.60.120.260">
    <property type="entry name" value="Galactose-binding domain-like"/>
    <property type="match status" value="2"/>
</dbReference>
<gene>
    <name evidence="11" type="ORF">EJ05DRAFT_505133</name>
</gene>
<proteinExistence type="inferred from homology"/>
<dbReference type="InterPro" id="IPR008979">
    <property type="entry name" value="Galactose-bd-like_sf"/>
</dbReference>
<dbReference type="EMBL" id="ML996584">
    <property type="protein sequence ID" value="KAF2753501.1"/>
    <property type="molecule type" value="Genomic_DNA"/>
</dbReference>
<comment type="catalytic activity">
    <reaction evidence="1">
        <text>Hydrolysis of terminal non-reducing beta-D-galactose residues in beta-D-galactosides.</text>
        <dbReference type="EC" id="3.2.1.23"/>
    </reaction>
</comment>